<dbReference type="EMBL" id="HBHI01012361">
    <property type="protein sequence ID" value="CAD9668775.1"/>
    <property type="molecule type" value="Transcribed_RNA"/>
</dbReference>
<evidence type="ECO:0000313" key="2">
    <source>
        <dbReference type="EMBL" id="CAD9668775.1"/>
    </source>
</evidence>
<evidence type="ECO:0000256" key="1">
    <source>
        <dbReference type="SAM" id="SignalP"/>
    </source>
</evidence>
<name>A0A7S2REF7_9STRA</name>
<accession>A0A7S2REF7</accession>
<reference evidence="2" key="1">
    <citation type="submission" date="2021-01" db="EMBL/GenBank/DDBJ databases">
        <authorList>
            <person name="Corre E."/>
            <person name="Pelletier E."/>
            <person name="Niang G."/>
            <person name="Scheremetjew M."/>
            <person name="Finn R."/>
            <person name="Kale V."/>
            <person name="Holt S."/>
            <person name="Cochrane G."/>
            <person name="Meng A."/>
            <person name="Brown T."/>
            <person name="Cohen L."/>
        </authorList>
    </citation>
    <scope>NUCLEOTIDE SEQUENCE</scope>
    <source>
        <strain evidence="2">CCMP1452</strain>
    </source>
</reference>
<protein>
    <submittedName>
        <fullName evidence="2">Uncharacterized protein</fullName>
    </submittedName>
</protein>
<gene>
    <name evidence="2" type="ORF">EANT1437_LOCUS6306</name>
</gene>
<proteinExistence type="predicted"/>
<keyword evidence="1" id="KW-0732">Signal</keyword>
<dbReference type="AlphaFoldDB" id="A0A7S2REF7"/>
<organism evidence="2">
    <name type="scientific">Eucampia antarctica</name>
    <dbReference type="NCBI Taxonomy" id="49252"/>
    <lineage>
        <taxon>Eukaryota</taxon>
        <taxon>Sar</taxon>
        <taxon>Stramenopiles</taxon>
        <taxon>Ochrophyta</taxon>
        <taxon>Bacillariophyta</taxon>
        <taxon>Mediophyceae</taxon>
        <taxon>Biddulphiophycidae</taxon>
        <taxon>Hemiaulales</taxon>
        <taxon>Hemiaulaceae</taxon>
        <taxon>Eucampia</taxon>
    </lineage>
</organism>
<feature type="chain" id="PRO_5030571586" evidence="1">
    <location>
        <begin position="24"/>
        <end position="549"/>
    </location>
</feature>
<sequence length="549" mass="59864">MRVLSGVWSSGVVLLLALSSWDGYDCVCEGNGLVSGSTSRLPMSLSSVINDLEAEGATQISAATFLSSRGVTRASRASILKNLFRDASGGEGDESLTDGVTTAFGMKLFEDAHNEVDEESDKKGVAIANPAVDASVTEVAATVHACGGSVVYLVSQQDLQRGEGLFDKLGPAVEDLLRSDVKSGRGLVVVVEGDDDIETAKSKLEAAAANMLLNLVQKDAPHPRANTLSDVFGGNIKYISSATAIDLDDTLCRLTQLKEPSVAQSTVASAVYQSVNSGYTSVDALQKSPYDLAAVRKLLPVSRAALKSCISTVEEKGANDNLITDFGELCDAAVKRSMEQFDNTFSSPTLMKKSSVARRIRKELVQEMYAELDDLFQAQMNFLHQASFESFLRDLNKLRISPALKTDMQRVASKIVKEYQNASRRMCNSKQSSPHLDPRLQARSAQLKREMADFVNERLQTAKATGKYVPAPRKGITVGMHWLLPKPFGNDYRQEPWKVHTMDDLVYTPKDKLTDVNPQDILNVDENTLADWTKYVVPAPTGSEMLYLK</sequence>
<feature type="signal peptide" evidence="1">
    <location>
        <begin position="1"/>
        <end position="23"/>
    </location>
</feature>